<evidence type="ECO:0000256" key="6">
    <source>
        <dbReference type="ARBA" id="ARBA00022448"/>
    </source>
</evidence>
<evidence type="ECO:0000256" key="10">
    <source>
        <dbReference type="ARBA" id="ARBA00022982"/>
    </source>
</evidence>
<evidence type="ECO:0000256" key="12">
    <source>
        <dbReference type="ARBA" id="ARBA00023128"/>
    </source>
</evidence>
<keyword evidence="10" id="KW-0249">Electron transport</keyword>
<keyword evidence="16" id="KW-1185">Reference proteome</keyword>
<proteinExistence type="inferred from homology"/>
<evidence type="ECO:0000256" key="13">
    <source>
        <dbReference type="ARBA" id="ARBA00023136"/>
    </source>
</evidence>
<organism evidence="16 17">
    <name type="scientific">Neomonachus schauinslandi</name>
    <name type="common">Hawaiian monk seal</name>
    <name type="synonym">Monachus schauinslandi</name>
    <dbReference type="NCBI Taxonomy" id="29088"/>
    <lineage>
        <taxon>Eukaryota</taxon>
        <taxon>Metazoa</taxon>
        <taxon>Chordata</taxon>
        <taxon>Craniata</taxon>
        <taxon>Vertebrata</taxon>
        <taxon>Euteleostomi</taxon>
        <taxon>Mammalia</taxon>
        <taxon>Eutheria</taxon>
        <taxon>Laurasiatheria</taxon>
        <taxon>Carnivora</taxon>
        <taxon>Caniformia</taxon>
        <taxon>Pinnipedia</taxon>
        <taxon>Phocidae</taxon>
        <taxon>Monachinae</taxon>
        <taxon>Monachini</taxon>
        <taxon>Neomonachus</taxon>
    </lineage>
</organism>
<keyword evidence="13" id="KW-0472">Membrane</keyword>
<protein>
    <recommendedName>
        <fullName evidence="5">NADH dehydrogenase [ubiquinone] 1 beta subcomplex subunit 1</fullName>
    </recommendedName>
    <alternativeName>
        <fullName evidence="15">Complex I-MNLL</fullName>
    </alternativeName>
    <alternativeName>
        <fullName evidence="14">NADH-ubiquinone oxidoreductase MNLL subunit</fullName>
    </alternativeName>
</protein>
<comment type="similarity">
    <text evidence="3">Belongs to the complex I NDUFB1 subunit family.</text>
</comment>
<keyword evidence="7" id="KW-0679">Respiratory chain</keyword>
<evidence type="ECO:0000256" key="3">
    <source>
        <dbReference type="ARBA" id="ARBA00007393"/>
    </source>
</evidence>
<reference evidence="17" key="1">
    <citation type="submission" date="2025-08" db="UniProtKB">
        <authorList>
            <consortium name="RefSeq"/>
        </authorList>
    </citation>
    <scope>IDENTIFICATION</scope>
    <source>
        <tissue evidence="17">Blood</tissue>
    </source>
</reference>
<comment type="subunit">
    <text evidence="4">Complex I is composed of 45 different subunits.</text>
</comment>
<comment type="function">
    <text evidence="1">Accessory subunit of the mitochondrial membrane respiratory chain NADH dehydrogenase (Complex I) that is believed not to be involved in catalysis. Complex I functions in the transfer of electrons from NADH to the respiratory chain. The immediate electron acceptor for the enzyme is believed to be ubiquinone.</text>
</comment>
<evidence type="ECO:0000256" key="11">
    <source>
        <dbReference type="ARBA" id="ARBA00022989"/>
    </source>
</evidence>
<keyword evidence="9" id="KW-0999">Mitochondrion inner membrane</keyword>
<dbReference type="AlphaFoldDB" id="A0A8M1MBT8"/>
<evidence type="ECO:0000256" key="7">
    <source>
        <dbReference type="ARBA" id="ARBA00022660"/>
    </source>
</evidence>
<sequence>MQSGCGVVFGTKAAALIMNVIQIARDHQLHILVPVGFVPGCYLDRKNAEKLTAFWNKSVLFKRELRCCEGVTWK</sequence>
<evidence type="ECO:0000256" key="15">
    <source>
        <dbReference type="ARBA" id="ARBA00033364"/>
    </source>
</evidence>
<evidence type="ECO:0000256" key="8">
    <source>
        <dbReference type="ARBA" id="ARBA00022692"/>
    </source>
</evidence>
<keyword evidence="8" id="KW-0812">Transmembrane</keyword>
<dbReference type="RefSeq" id="XP_044768544.1">
    <property type="nucleotide sequence ID" value="XM_044912609.1"/>
</dbReference>
<evidence type="ECO:0000256" key="14">
    <source>
        <dbReference type="ARBA" id="ARBA00030377"/>
    </source>
</evidence>
<keyword evidence="11" id="KW-1133">Transmembrane helix</keyword>
<comment type="subcellular location">
    <subcellularLocation>
        <location evidence="2">Mitochondrion inner membrane</location>
        <topology evidence="2">Single-pass membrane protein</topology>
        <orientation evidence="2">Matrix side</orientation>
    </subcellularLocation>
</comment>
<evidence type="ECO:0000313" key="16">
    <source>
        <dbReference type="Proteomes" id="UP000248481"/>
    </source>
</evidence>
<keyword evidence="6" id="KW-0813">Transport</keyword>
<evidence type="ECO:0000256" key="9">
    <source>
        <dbReference type="ARBA" id="ARBA00022792"/>
    </source>
</evidence>
<evidence type="ECO:0000256" key="1">
    <source>
        <dbReference type="ARBA" id="ARBA00003335"/>
    </source>
</evidence>
<keyword evidence="12" id="KW-0496">Mitochondrion</keyword>
<dbReference type="Proteomes" id="UP000248481">
    <property type="component" value="Chromosome 1"/>
</dbReference>
<gene>
    <name evidence="17" type="primary">LOC123324034</name>
</gene>
<evidence type="ECO:0000256" key="2">
    <source>
        <dbReference type="ARBA" id="ARBA00004298"/>
    </source>
</evidence>
<dbReference type="PANTHER" id="PTHR15222:SF2">
    <property type="entry name" value="NADH DEHYDROGENASE [UBIQUINONE] 1 BETA SUBCOMPLEX SUBUNIT 1"/>
    <property type="match status" value="1"/>
</dbReference>
<evidence type="ECO:0000313" key="17">
    <source>
        <dbReference type="RefSeq" id="XP_044768544.1"/>
    </source>
</evidence>
<dbReference type="KEGG" id="nsu:123324034"/>
<dbReference type="InterPro" id="IPR012575">
    <property type="entry name" value="NDUB1"/>
</dbReference>
<accession>A0A8M1MBT8</accession>
<dbReference type="PANTHER" id="PTHR15222">
    <property type="entry name" value="NADH DEHYDROGENASE [UBIQUINONE] 1 BETA SUBCOMPLEX SUBUNIT 1"/>
    <property type="match status" value="1"/>
</dbReference>
<name>A0A8M1MBT8_NEOSC</name>
<evidence type="ECO:0000256" key="5">
    <source>
        <dbReference type="ARBA" id="ARBA00018678"/>
    </source>
</evidence>
<dbReference type="GeneID" id="123324034"/>
<dbReference type="GO" id="GO:0005743">
    <property type="term" value="C:mitochondrial inner membrane"/>
    <property type="evidence" value="ECO:0007669"/>
    <property type="project" value="UniProtKB-SubCell"/>
</dbReference>
<evidence type="ECO:0000256" key="4">
    <source>
        <dbReference type="ARBA" id="ARBA00011533"/>
    </source>
</evidence>
<dbReference type="Pfam" id="PF08040">
    <property type="entry name" value="NADH_oxidored"/>
    <property type="match status" value="1"/>
</dbReference>